<proteinExistence type="predicted"/>
<gene>
    <name evidence="1" type="ORF">BCR44DRAFT_1256783</name>
</gene>
<dbReference type="Proteomes" id="UP000193411">
    <property type="component" value="Unassembled WGS sequence"/>
</dbReference>
<accession>A0A1Y2HDH2</accession>
<dbReference type="EMBL" id="MCFL01000052">
    <property type="protein sequence ID" value="ORZ32044.1"/>
    <property type="molecule type" value="Genomic_DNA"/>
</dbReference>
<name>A0A1Y2HDH2_9FUNG</name>
<dbReference type="AlphaFoldDB" id="A0A1Y2HDH2"/>
<keyword evidence="2" id="KW-1185">Reference proteome</keyword>
<sequence length="192" mass="21931">MTWWPCASQGLATPRHRPWKKHAAKGKTCLHRAGSSIVLGSMGKHGAWSIIMTSQVSREEQVSRQSASRVGVASRRWEQNWYGRVGVLAWWYCIAWEVCMCAMQKARINDKVMPVGRRRRWSTGGGQAALYTCGRDAEQASKRAVFSFSDWRENAAFSPCHRKDAQREVWRSTPSRLVHMHIYTLHCSHSAE</sequence>
<comment type="caution">
    <text evidence="1">The sequence shown here is derived from an EMBL/GenBank/DDBJ whole genome shotgun (WGS) entry which is preliminary data.</text>
</comment>
<protein>
    <submittedName>
        <fullName evidence="1">Uncharacterized protein</fullName>
    </submittedName>
</protein>
<evidence type="ECO:0000313" key="1">
    <source>
        <dbReference type="EMBL" id="ORZ32044.1"/>
    </source>
</evidence>
<organism evidence="1 2">
    <name type="scientific">Catenaria anguillulae PL171</name>
    <dbReference type="NCBI Taxonomy" id="765915"/>
    <lineage>
        <taxon>Eukaryota</taxon>
        <taxon>Fungi</taxon>
        <taxon>Fungi incertae sedis</taxon>
        <taxon>Blastocladiomycota</taxon>
        <taxon>Blastocladiomycetes</taxon>
        <taxon>Blastocladiales</taxon>
        <taxon>Catenariaceae</taxon>
        <taxon>Catenaria</taxon>
    </lineage>
</organism>
<reference evidence="1 2" key="1">
    <citation type="submission" date="2016-07" db="EMBL/GenBank/DDBJ databases">
        <title>Pervasive Adenine N6-methylation of Active Genes in Fungi.</title>
        <authorList>
            <consortium name="DOE Joint Genome Institute"/>
            <person name="Mondo S.J."/>
            <person name="Dannebaum R.O."/>
            <person name="Kuo R.C."/>
            <person name="Labutti K."/>
            <person name="Haridas S."/>
            <person name="Kuo A."/>
            <person name="Salamov A."/>
            <person name="Ahrendt S.R."/>
            <person name="Lipzen A."/>
            <person name="Sullivan W."/>
            <person name="Andreopoulos W.B."/>
            <person name="Clum A."/>
            <person name="Lindquist E."/>
            <person name="Daum C."/>
            <person name="Ramamoorthy G.K."/>
            <person name="Gryganskyi A."/>
            <person name="Culley D."/>
            <person name="Magnuson J.K."/>
            <person name="James T.Y."/>
            <person name="O'Malley M.A."/>
            <person name="Stajich J.E."/>
            <person name="Spatafora J.W."/>
            <person name="Visel A."/>
            <person name="Grigoriev I.V."/>
        </authorList>
    </citation>
    <scope>NUCLEOTIDE SEQUENCE [LARGE SCALE GENOMIC DNA]</scope>
    <source>
        <strain evidence="1 2">PL171</strain>
    </source>
</reference>
<evidence type="ECO:0000313" key="2">
    <source>
        <dbReference type="Proteomes" id="UP000193411"/>
    </source>
</evidence>